<organism evidence="2 3">
    <name type="scientific">Stenotrophomonas maltophilia (strain R551-3)</name>
    <dbReference type="NCBI Taxonomy" id="391008"/>
    <lineage>
        <taxon>Bacteria</taxon>
        <taxon>Pseudomonadati</taxon>
        <taxon>Pseudomonadota</taxon>
        <taxon>Gammaproteobacteria</taxon>
        <taxon>Lysobacterales</taxon>
        <taxon>Lysobacteraceae</taxon>
        <taxon>Stenotrophomonas</taxon>
        <taxon>Stenotrophomonas maltophilia group</taxon>
    </lineage>
</organism>
<dbReference type="InterPro" id="IPR039556">
    <property type="entry name" value="ICL/PEPM"/>
</dbReference>
<dbReference type="SUPFAM" id="SSF51621">
    <property type="entry name" value="Phosphoenolpyruvate/pyruvate domain"/>
    <property type="match status" value="1"/>
</dbReference>
<reference evidence="2 3" key="1">
    <citation type="submission" date="2008-06" db="EMBL/GenBank/DDBJ databases">
        <title>Complete sequence of Stenotrophomonas maltophilia R551-3.</title>
        <authorList>
            <consortium name="US DOE Joint Genome Institute"/>
            <person name="Lucas S."/>
            <person name="Copeland A."/>
            <person name="Lapidus A."/>
            <person name="Glavina del Rio T."/>
            <person name="Dalin E."/>
            <person name="Tice H."/>
            <person name="Pitluck S."/>
            <person name="Chain P."/>
            <person name="Malfatti S."/>
            <person name="Shin M."/>
            <person name="Vergez L."/>
            <person name="Lang D."/>
            <person name="Schmutz J."/>
            <person name="Larimer F."/>
            <person name="Land M."/>
            <person name="Hauser L."/>
            <person name="Kyrpides N."/>
            <person name="Mikhailova N."/>
            <person name="Taghavi S."/>
            <person name="Monchy S."/>
            <person name="Newman L."/>
            <person name="Vangronsveld J."/>
            <person name="van der Lelie D."/>
            <person name="Richardson P."/>
        </authorList>
    </citation>
    <scope>NUCLEOTIDE SEQUENCE [LARGE SCALE GENOMIC DNA]</scope>
    <source>
        <strain evidence="2 3">R551-3</strain>
    </source>
</reference>
<dbReference type="GO" id="GO:0046872">
    <property type="term" value="F:metal ion binding"/>
    <property type="evidence" value="ECO:0007669"/>
    <property type="project" value="UniProtKB-KW"/>
</dbReference>
<dbReference type="Gene3D" id="3.20.20.60">
    <property type="entry name" value="Phosphoenolpyruvate-binding domains"/>
    <property type="match status" value="1"/>
</dbReference>
<name>B4SKN6_STRM5</name>
<evidence type="ECO:0008006" key="4">
    <source>
        <dbReference type="Google" id="ProtNLM"/>
    </source>
</evidence>
<dbReference type="InterPro" id="IPR040442">
    <property type="entry name" value="Pyrv_kinase-like_dom_sf"/>
</dbReference>
<dbReference type="AlphaFoldDB" id="B4SKN6"/>
<keyword evidence="1" id="KW-0479">Metal-binding</keyword>
<dbReference type="PANTHER" id="PTHR42905:SF16">
    <property type="entry name" value="CARBOXYPHOSPHONOENOLPYRUVATE PHOSPHONOMUTASE-LIKE PROTEIN (AFU_ORTHOLOGUE AFUA_5G07230)"/>
    <property type="match status" value="1"/>
</dbReference>
<accession>B4SKN6</accession>
<dbReference type="EMBL" id="CP001111">
    <property type="protein sequence ID" value="ACF53343.1"/>
    <property type="molecule type" value="Genomic_DNA"/>
</dbReference>
<dbReference type="HOGENOM" id="CLU_027389_2_1_6"/>
<proteinExistence type="predicted"/>
<dbReference type="eggNOG" id="COG2513">
    <property type="taxonomic scope" value="Bacteria"/>
</dbReference>
<evidence type="ECO:0000256" key="1">
    <source>
        <dbReference type="ARBA" id="ARBA00022723"/>
    </source>
</evidence>
<sequence>MTSPDADTRRKRATFRQLHAQGCFVLPNPWDVGSARYLQRQGFQALATTSAGCAWSEGRSDGAVSLQATLEHLRLMVAATPLPLNADFGDGFGATPRAVEEAVAAAIDTGVAALSIEDASGVADAPLRPIDEAVQRLRAARAAIDRAGGEVLLIGRAENFFVGVPDLQDALQRLRAYAEAGADVLYAPGISTREQISAVVAAAGSKPVNLLVGGPTPLSLQDIAALGVRRVSLGGALARAAWGGLMQATQPIVQDGRFDGLQQAASGAALNALFRR</sequence>
<dbReference type="GO" id="GO:0003824">
    <property type="term" value="F:catalytic activity"/>
    <property type="evidence" value="ECO:0007669"/>
    <property type="project" value="InterPro"/>
</dbReference>
<dbReference type="STRING" id="391008.Smal_3644"/>
<dbReference type="Gene3D" id="6.10.250.2750">
    <property type="match status" value="1"/>
</dbReference>
<dbReference type="InterPro" id="IPR015813">
    <property type="entry name" value="Pyrv/PenolPyrv_kinase-like_dom"/>
</dbReference>
<dbReference type="KEGG" id="smt:Smal_3644"/>
<evidence type="ECO:0000313" key="2">
    <source>
        <dbReference type="EMBL" id="ACF53343.1"/>
    </source>
</evidence>
<dbReference type="Proteomes" id="UP000001867">
    <property type="component" value="Chromosome"/>
</dbReference>
<dbReference type="CDD" id="cd00377">
    <property type="entry name" value="ICL_PEPM"/>
    <property type="match status" value="1"/>
</dbReference>
<evidence type="ECO:0000313" key="3">
    <source>
        <dbReference type="Proteomes" id="UP000001867"/>
    </source>
</evidence>
<dbReference type="Pfam" id="PF13714">
    <property type="entry name" value="PEP_mutase"/>
    <property type="match status" value="1"/>
</dbReference>
<gene>
    <name evidence="2" type="ordered locus">Smal_3644</name>
</gene>
<dbReference type="OrthoDB" id="9780430at2"/>
<dbReference type="RefSeq" id="WP_012512266.1">
    <property type="nucleotide sequence ID" value="NC_011071.1"/>
</dbReference>
<dbReference type="PANTHER" id="PTHR42905">
    <property type="entry name" value="PHOSPHOENOLPYRUVATE CARBOXYLASE"/>
    <property type="match status" value="1"/>
</dbReference>
<protein>
    <recommendedName>
        <fullName evidence="4">2-methylisocitrate lyase</fullName>
    </recommendedName>
</protein>